<feature type="signal peptide" evidence="1">
    <location>
        <begin position="1"/>
        <end position="15"/>
    </location>
</feature>
<evidence type="ECO:0000313" key="3">
    <source>
        <dbReference type="Proteomes" id="UP000235786"/>
    </source>
</evidence>
<keyword evidence="1" id="KW-0732">Signal</keyword>
<dbReference type="Proteomes" id="UP000235786">
    <property type="component" value="Unassembled WGS sequence"/>
</dbReference>
<evidence type="ECO:0000313" key="2">
    <source>
        <dbReference type="EMBL" id="PMD32164.1"/>
    </source>
</evidence>
<evidence type="ECO:0000256" key="1">
    <source>
        <dbReference type="SAM" id="SignalP"/>
    </source>
</evidence>
<gene>
    <name evidence="2" type="ORF">L207DRAFT_591031</name>
</gene>
<keyword evidence="3" id="KW-1185">Reference proteome</keyword>
<proteinExistence type="predicted"/>
<organism evidence="2 3">
    <name type="scientific">Hyaloscypha variabilis (strain UAMH 11265 / GT02V1 / F)</name>
    <name type="common">Meliniomyces variabilis</name>
    <dbReference type="NCBI Taxonomy" id="1149755"/>
    <lineage>
        <taxon>Eukaryota</taxon>
        <taxon>Fungi</taxon>
        <taxon>Dikarya</taxon>
        <taxon>Ascomycota</taxon>
        <taxon>Pezizomycotina</taxon>
        <taxon>Leotiomycetes</taxon>
        <taxon>Helotiales</taxon>
        <taxon>Hyaloscyphaceae</taxon>
        <taxon>Hyaloscypha</taxon>
        <taxon>Hyaloscypha variabilis</taxon>
    </lineage>
</organism>
<reference evidence="2 3" key="1">
    <citation type="submission" date="2016-04" db="EMBL/GenBank/DDBJ databases">
        <title>A degradative enzymes factory behind the ericoid mycorrhizal symbiosis.</title>
        <authorList>
            <consortium name="DOE Joint Genome Institute"/>
            <person name="Martino E."/>
            <person name="Morin E."/>
            <person name="Grelet G."/>
            <person name="Kuo A."/>
            <person name="Kohler A."/>
            <person name="Daghino S."/>
            <person name="Barry K."/>
            <person name="Choi C."/>
            <person name="Cichocki N."/>
            <person name="Clum A."/>
            <person name="Copeland A."/>
            <person name="Hainaut M."/>
            <person name="Haridas S."/>
            <person name="Labutti K."/>
            <person name="Lindquist E."/>
            <person name="Lipzen A."/>
            <person name="Khouja H.-R."/>
            <person name="Murat C."/>
            <person name="Ohm R."/>
            <person name="Olson A."/>
            <person name="Spatafora J."/>
            <person name="Veneault-Fourrey C."/>
            <person name="Henrissat B."/>
            <person name="Grigoriev I."/>
            <person name="Martin F."/>
            <person name="Perotto S."/>
        </authorList>
    </citation>
    <scope>NUCLEOTIDE SEQUENCE [LARGE SCALE GENOMIC DNA]</scope>
    <source>
        <strain evidence="2 3">F</strain>
    </source>
</reference>
<feature type="chain" id="PRO_5014339687" evidence="1">
    <location>
        <begin position="16"/>
        <end position="117"/>
    </location>
</feature>
<dbReference type="OrthoDB" id="10593838at2759"/>
<dbReference type="AlphaFoldDB" id="A0A2J6R0X0"/>
<protein>
    <submittedName>
        <fullName evidence="2">Uncharacterized protein</fullName>
    </submittedName>
</protein>
<name>A0A2J6R0X0_HYAVF</name>
<sequence>MAIVLAFIATSIATATTVVGPPYTPVSVTYSTKTDGGCEAILSVTPTYAYQALLDCSAAATPTNYLTTTTKTIEVACGSCTHLWVQGGIHGCPMISVPTTTVIASATKTDWVYSCSQ</sequence>
<dbReference type="EMBL" id="KZ613960">
    <property type="protein sequence ID" value="PMD32164.1"/>
    <property type="molecule type" value="Genomic_DNA"/>
</dbReference>
<accession>A0A2J6R0X0</accession>